<name>A0A6P3XQ29_DINQU</name>
<evidence type="ECO:0000256" key="3">
    <source>
        <dbReference type="ARBA" id="ARBA00022574"/>
    </source>
</evidence>
<dbReference type="PANTHER" id="PTHR12764">
    <property type="entry name" value="WD REPEAT DOMAIN-RELATED"/>
    <property type="match status" value="1"/>
</dbReference>
<evidence type="ECO:0000313" key="7">
    <source>
        <dbReference type="RefSeq" id="XP_014480124.1"/>
    </source>
</evidence>
<comment type="subcellular location">
    <subcellularLocation>
        <location evidence="1">Cytoplasm</location>
    </subcellularLocation>
</comment>
<keyword evidence="4" id="KW-0677">Repeat</keyword>
<dbReference type="GO" id="GO:0097730">
    <property type="term" value="C:non-motile cilium"/>
    <property type="evidence" value="ECO:0007669"/>
    <property type="project" value="TreeGrafter"/>
</dbReference>
<evidence type="ECO:0000256" key="1">
    <source>
        <dbReference type="ARBA" id="ARBA00004496"/>
    </source>
</evidence>
<dbReference type="Pfam" id="PF24797">
    <property type="entry name" value="Beta-prop_WDR35_TULP_N"/>
    <property type="match status" value="1"/>
</dbReference>
<protein>
    <submittedName>
        <fullName evidence="7">Tubby-related protein 4-like</fullName>
    </submittedName>
</protein>
<dbReference type="InterPro" id="IPR056159">
    <property type="entry name" value="Beta-prop_IFT121_TULP_N"/>
</dbReference>
<dbReference type="GO" id="GO:0030991">
    <property type="term" value="C:intraciliary transport particle A"/>
    <property type="evidence" value="ECO:0007669"/>
    <property type="project" value="TreeGrafter"/>
</dbReference>
<dbReference type="InterPro" id="IPR039857">
    <property type="entry name" value="Ift122/121"/>
</dbReference>
<sequence length="269" mass="30240">MCKEIKIGEELCPFLDGFVLVGSVAGQRYWSSMLNDKATITCGIWTPDDQQVYFGTTAGQLIVMDVHGAMVSEIQLGAGVTSMAWSAEKFTMEEGDDDVTSDRSQKDDRSYVLAVCLADGNIVMLRSFDDVSPITIRSKLKTPLHAEWSNSRKLLAIAGTKESDVLQSNSQEYTNLLKFYSVNGTLVYTTVIPYTQCPVSALTWGHNDRRLFVATGARVHAAWVSRYEMPCKTLRKKGWQPLMNRLPLYLKLHQFQIKCSKYLCKILNK</sequence>
<reference evidence="7" key="1">
    <citation type="submission" date="2025-08" db="UniProtKB">
        <authorList>
            <consortium name="RefSeq"/>
        </authorList>
    </citation>
    <scope>IDENTIFICATION</scope>
</reference>
<dbReference type="InterPro" id="IPR015943">
    <property type="entry name" value="WD40/YVTN_repeat-like_dom_sf"/>
</dbReference>
<evidence type="ECO:0000259" key="5">
    <source>
        <dbReference type="Pfam" id="PF24797"/>
    </source>
</evidence>
<dbReference type="GO" id="GO:0005737">
    <property type="term" value="C:cytoplasm"/>
    <property type="evidence" value="ECO:0007669"/>
    <property type="project" value="UniProtKB-SubCell"/>
</dbReference>
<keyword evidence="2" id="KW-0963">Cytoplasm</keyword>
<dbReference type="GO" id="GO:1905515">
    <property type="term" value="P:non-motile cilium assembly"/>
    <property type="evidence" value="ECO:0007669"/>
    <property type="project" value="TreeGrafter"/>
</dbReference>
<dbReference type="Proteomes" id="UP000515204">
    <property type="component" value="Unplaced"/>
</dbReference>
<keyword evidence="3" id="KW-0853">WD repeat</keyword>
<accession>A0A6P3XQ29</accession>
<evidence type="ECO:0000256" key="2">
    <source>
        <dbReference type="ARBA" id="ARBA00022490"/>
    </source>
</evidence>
<dbReference type="SUPFAM" id="SSF50978">
    <property type="entry name" value="WD40 repeat-like"/>
    <property type="match status" value="1"/>
</dbReference>
<proteinExistence type="predicted"/>
<dbReference type="GeneID" id="106747269"/>
<dbReference type="GO" id="GO:0061512">
    <property type="term" value="P:protein localization to cilium"/>
    <property type="evidence" value="ECO:0007669"/>
    <property type="project" value="TreeGrafter"/>
</dbReference>
<dbReference type="PANTHER" id="PTHR12764:SF5">
    <property type="entry name" value="LD29485P"/>
    <property type="match status" value="1"/>
</dbReference>
<dbReference type="Gene3D" id="2.130.10.10">
    <property type="entry name" value="YVTN repeat-like/Quinoprotein amine dehydrogenase"/>
    <property type="match status" value="1"/>
</dbReference>
<dbReference type="InterPro" id="IPR036322">
    <property type="entry name" value="WD40_repeat_dom_sf"/>
</dbReference>
<dbReference type="AlphaFoldDB" id="A0A6P3XQ29"/>
<evidence type="ECO:0000256" key="4">
    <source>
        <dbReference type="ARBA" id="ARBA00022737"/>
    </source>
</evidence>
<organism evidence="6 7">
    <name type="scientific">Dinoponera quadriceps</name>
    <name type="common">South American ant</name>
    <dbReference type="NCBI Taxonomy" id="609295"/>
    <lineage>
        <taxon>Eukaryota</taxon>
        <taxon>Metazoa</taxon>
        <taxon>Ecdysozoa</taxon>
        <taxon>Arthropoda</taxon>
        <taxon>Hexapoda</taxon>
        <taxon>Insecta</taxon>
        <taxon>Pterygota</taxon>
        <taxon>Neoptera</taxon>
        <taxon>Endopterygota</taxon>
        <taxon>Hymenoptera</taxon>
        <taxon>Apocrita</taxon>
        <taxon>Aculeata</taxon>
        <taxon>Formicoidea</taxon>
        <taxon>Formicidae</taxon>
        <taxon>Ponerinae</taxon>
        <taxon>Ponerini</taxon>
        <taxon>Dinoponera</taxon>
    </lineage>
</organism>
<evidence type="ECO:0000313" key="6">
    <source>
        <dbReference type="Proteomes" id="UP000515204"/>
    </source>
</evidence>
<feature type="domain" description="IFT121/TULP4 N-terminal" evidence="5">
    <location>
        <begin position="14"/>
        <end position="222"/>
    </location>
</feature>
<dbReference type="KEGG" id="dqu:106747269"/>
<gene>
    <name evidence="7" type="primary">LOC106747269</name>
</gene>
<dbReference type="GO" id="GO:0035721">
    <property type="term" value="P:intraciliary retrograde transport"/>
    <property type="evidence" value="ECO:0007669"/>
    <property type="project" value="TreeGrafter"/>
</dbReference>
<keyword evidence="6" id="KW-1185">Reference proteome</keyword>
<dbReference type="OrthoDB" id="8775810at2759"/>
<dbReference type="RefSeq" id="XP_014480124.1">
    <property type="nucleotide sequence ID" value="XM_014624638.1"/>
</dbReference>